<sequence length="120" mass="13021">MGNSLPPSPLSSRTIIWDNYMAGEVFKRPPLMEYSKFGANPNAIGNGFDLMSSSSSGIGRLETCLNLGSLIKLLLSSSSLRRRRPESMGLGVDELGHPLVQNWAMGTAVVGDIYFTRISN</sequence>
<name>A0AAV7DX08_ARIFI</name>
<comment type="caution">
    <text evidence="1">The sequence shown here is derived from an EMBL/GenBank/DDBJ whole genome shotgun (WGS) entry which is preliminary data.</text>
</comment>
<proteinExistence type="predicted"/>
<evidence type="ECO:0000313" key="2">
    <source>
        <dbReference type="Proteomes" id="UP000825729"/>
    </source>
</evidence>
<dbReference type="EMBL" id="JAINDJ010000007">
    <property type="protein sequence ID" value="KAG9441097.1"/>
    <property type="molecule type" value="Genomic_DNA"/>
</dbReference>
<reference evidence="1 2" key="1">
    <citation type="submission" date="2021-07" db="EMBL/GenBank/DDBJ databases">
        <title>The Aristolochia fimbriata genome: insights into angiosperm evolution, floral development and chemical biosynthesis.</title>
        <authorList>
            <person name="Jiao Y."/>
        </authorList>
    </citation>
    <scope>NUCLEOTIDE SEQUENCE [LARGE SCALE GENOMIC DNA]</scope>
    <source>
        <strain evidence="1">IBCAS-2021</strain>
        <tissue evidence="1">Leaf</tissue>
    </source>
</reference>
<protein>
    <submittedName>
        <fullName evidence="1">Uncharacterized protein</fullName>
    </submittedName>
</protein>
<dbReference type="AlphaFoldDB" id="A0AAV7DX08"/>
<accession>A0AAV7DX08</accession>
<organism evidence="1 2">
    <name type="scientific">Aristolochia fimbriata</name>
    <name type="common">White veined hardy Dutchman's pipe vine</name>
    <dbReference type="NCBI Taxonomy" id="158543"/>
    <lineage>
        <taxon>Eukaryota</taxon>
        <taxon>Viridiplantae</taxon>
        <taxon>Streptophyta</taxon>
        <taxon>Embryophyta</taxon>
        <taxon>Tracheophyta</taxon>
        <taxon>Spermatophyta</taxon>
        <taxon>Magnoliopsida</taxon>
        <taxon>Magnoliidae</taxon>
        <taxon>Piperales</taxon>
        <taxon>Aristolochiaceae</taxon>
        <taxon>Aristolochia</taxon>
    </lineage>
</organism>
<evidence type="ECO:0000313" key="1">
    <source>
        <dbReference type="EMBL" id="KAG9441097.1"/>
    </source>
</evidence>
<dbReference type="Proteomes" id="UP000825729">
    <property type="component" value="Unassembled WGS sequence"/>
</dbReference>
<keyword evidence="2" id="KW-1185">Reference proteome</keyword>
<gene>
    <name evidence="1" type="ORF">H6P81_016951</name>
</gene>